<dbReference type="SUPFAM" id="SSF52833">
    <property type="entry name" value="Thioredoxin-like"/>
    <property type="match status" value="1"/>
</dbReference>
<accession>A0ABW4YLN1</accession>
<dbReference type="EMBL" id="JBHUHO010000031">
    <property type="protein sequence ID" value="MFD2116588.1"/>
    <property type="molecule type" value="Genomic_DNA"/>
</dbReference>
<dbReference type="Gene3D" id="3.40.30.10">
    <property type="entry name" value="Glutaredoxin"/>
    <property type="match status" value="1"/>
</dbReference>
<reference evidence="2" key="1">
    <citation type="journal article" date="2019" name="Int. J. Syst. Evol. Microbiol.">
        <title>The Global Catalogue of Microorganisms (GCM) 10K type strain sequencing project: providing services to taxonomists for standard genome sequencing and annotation.</title>
        <authorList>
            <consortium name="The Broad Institute Genomics Platform"/>
            <consortium name="The Broad Institute Genome Sequencing Center for Infectious Disease"/>
            <person name="Wu L."/>
            <person name="Ma J."/>
        </authorList>
    </citation>
    <scope>NUCLEOTIDE SEQUENCE [LARGE SCALE GENOMIC DNA]</scope>
    <source>
        <strain evidence="2">GH52</strain>
    </source>
</reference>
<protein>
    <submittedName>
        <fullName evidence="1">DsbA family protein</fullName>
    </submittedName>
</protein>
<name>A0ABW4YLN1_9BACL</name>
<evidence type="ECO:0000313" key="1">
    <source>
        <dbReference type="EMBL" id="MFD2116588.1"/>
    </source>
</evidence>
<dbReference type="Gene3D" id="1.10.472.60">
    <property type="entry name" value="putative protein disulfide isomerase domain"/>
    <property type="match status" value="1"/>
</dbReference>
<sequence>MNKQNPMACDLTTGICGDAGDNSGSVFEMIDLNPPVKQVDMYYVTDPICSHCWALEPVFRKFTQQYGKYLRIRTVTGGLLANWDGFADSKNGIGKPADVAGHWQEVGEHSRMPIDGSLWLSDPIMSSYPPSRVFQVIRQQSEELASVFLRRAREAVFAFNRNIGKDEVLIDIVNQMGLDGAAIITAANETSAQQLLEEDFALASSLGARGFPTILFVNEQKQALRIVGAQSLEHYVSALEQILGEKLQAAPTTPLATVLQQEKLLFAKEIEVLYDQSEDRIESYADALLTNVPHQKQQVLGETYYQLTE</sequence>
<organism evidence="1 2">
    <name type="scientific">Paenibacillus yanchengensis</name>
    <dbReference type="NCBI Taxonomy" id="2035833"/>
    <lineage>
        <taxon>Bacteria</taxon>
        <taxon>Bacillati</taxon>
        <taxon>Bacillota</taxon>
        <taxon>Bacilli</taxon>
        <taxon>Bacillales</taxon>
        <taxon>Paenibacillaceae</taxon>
        <taxon>Paenibacillus</taxon>
    </lineage>
</organism>
<evidence type="ECO:0000313" key="2">
    <source>
        <dbReference type="Proteomes" id="UP001597362"/>
    </source>
</evidence>
<dbReference type="Proteomes" id="UP001597362">
    <property type="component" value="Unassembled WGS sequence"/>
</dbReference>
<dbReference type="InterPro" id="IPR036249">
    <property type="entry name" value="Thioredoxin-like_sf"/>
</dbReference>
<dbReference type="CDD" id="cd03025">
    <property type="entry name" value="DsbA_FrnE_like"/>
    <property type="match status" value="1"/>
</dbReference>
<comment type="caution">
    <text evidence="1">The sequence shown here is derived from an EMBL/GenBank/DDBJ whole genome shotgun (WGS) entry which is preliminary data.</text>
</comment>
<dbReference type="Pfam" id="PF13743">
    <property type="entry name" value="Thioredoxin_5"/>
    <property type="match status" value="1"/>
</dbReference>
<proteinExistence type="predicted"/>
<gene>
    <name evidence="1" type="ORF">ACFSJH_12720</name>
</gene>
<dbReference type="PANTHER" id="PTHR13887:SF54">
    <property type="entry name" value="DSBA FAMILY PROTEIN"/>
    <property type="match status" value="1"/>
</dbReference>
<dbReference type="PANTHER" id="PTHR13887">
    <property type="entry name" value="GLUTATHIONE S-TRANSFERASE KAPPA"/>
    <property type="match status" value="1"/>
</dbReference>
<keyword evidence="2" id="KW-1185">Reference proteome</keyword>
<dbReference type="RefSeq" id="WP_377772935.1">
    <property type="nucleotide sequence ID" value="NZ_JBHUHO010000031.1"/>
</dbReference>